<reference evidence="2 3" key="1">
    <citation type="submission" date="2017-06" db="EMBL/GenBank/DDBJ databases">
        <authorList>
            <person name="Kim H.J."/>
            <person name="Triplett B.A."/>
        </authorList>
    </citation>
    <scope>NUCLEOTIDE SEQUENCE [LARGE SCALE GENOMIC DNA]</scope>
    <source>
        <strain evidence="2 3">DSM 18704</strain>
    </source>
</reference>
<protein>
    <submittedName>
        <fullName evidence="2">Uncharacterized protein</fullName>
    </submittedName>
</protein>
<dbReference type="EMBL" id="FZOU01000006">
    <property type="protein sequence ID" value="SNT26408.1"/>
    <property type="molecule type" value="Genomic_DNA"/>
</dbReference>
<name>A0A239L924_9BACT</name>
<dbReference type="AlphaFoldDB" id="A0A239L924"/>
<evidence type="ECO:0000313" key="3">
    <source>
        <dbReference type="Proteomes" id="UP000198356"/>
    </source>
</evidence>
<gene>
    <name evidence="2" type="ORF">SAMN05421770_106168</name>
</gene>
<organism evidence="2 3">
    <name type="scientific">Granulicella rosea</name>
    <dbReference type="NCBI Taxonomy" id="474952"/>
    <lineage>
        <taxon>Bacteria</taxon>
        <taxon>Pseudomonadati</taxon>
        <taxon>Acidobacteriota</taxon>
        <taxon>Terriglobia</taxon>
        <taxon>Terriglobales</taxon>
        <taxon>Acidobacteriaceae</taxon>
        <taxon>Granulicella</taxon>
    </lineage>
</organism>
<proteinExistence type="predicted"/>
<feature type="region of interest" description="Disordered" evidence="1">
    <location>
        <begin position="1"/>
        <end position="23"/>
    </location>
</feature>
<sequence>MACVHWMRSTAGHDATSSLDTSTARTDDDPFFHGMDVGRGRAVGAALAGAAAAGGCADAGGGNSACRCGESLSRSLEGCGQCRMQAEELLLCGRSGDDAAFMGSLRCDTIRLEKSDSTCSGRPRPAIVPRAWRVRYRRWCRREGLFRGRGGGRVIRPWAEPGNLCGIAGDCGIRAAGCTDSLAFTRSSKSALNQDGPFGRVRSCTRSFGETGSDELSARLHHTVQTVPP</sequence>
<evidence type="ECO:0000256" key="1">
    <source>
        <dbReference type="SAM" id="MobiDB-lite"/>
    </source>
</evidence>
<evidence type="ECO:0000313" key="2">
    <source>
        <dbReference type="EMBL" id="SNT26408.1"/>
    </source>
</evidence>
<keyword evidence="3" id="KW-1185">Reference proteome</keyword>
<dbReference type="Proteomes" id="UP000198356">
    <property type="component" value="Unassembled WGS sequence"/>
</dbReference>
<accession>A0A239L924</accession>